<protein>
    <submittedName>
        <fullName evidence="9">Methyl-accepting chemotaxis protein</fullName>
    </submittedName>
</protein>
<keyword evidence="1 6" id="KW-0812">Transmembrane</keyword>
<evidence type="ECO:0000313" key="9">
    <source>
        <dbReference type="EMBL" id="MFC6152729.1"/>
    </source>
</evidence>
<evidence type="ECO:0000256" key="5">
    <source>
        <dbReference type="PROSITE-ProRule" id="PRU00284"/>
    </source>
</evidence>
<evidence type="ECO:0000256" key="6">
    <source>
        <dbReference type="SAM" id="Phobius"/>
    </source>
</evidence>
<dbReference type="SUPFAM" id="SSF58104">
    <property type="entry name" value="Methyl-accepting chemotaxis protein (MCP) signaling domain"/>
    <property type="match status" value="1"/>
</dbReference>
<feature type="domain" description="HAMP" evidence="8">
    <location>
        <begin position="223"/>
        <end position="275"/>
    </location>
</feature>
<keyword evidence="10" id="KW-1185">Reference proteome</keyword>
<gene>
    <name evidence="9" type="ORF">ACFPWU_03495</name>
</gene>
<dbReference type="InterPro" id="IPR003660">
    <property type="entry name" value="HAMP_dom"/>
</dbReference>
<evidence type="ECO:0000256" key="1">
    <source>
        <dbReference type="ARBA" id="ARBA00022692"/>
    </source>
</evidence>
<dbReference type="PROSITE" id="PS50111">
    <property type="entry name" value="CHEMOTAXIS_TRANSDUC_2"/>
    <property type="match status" value="1"/>
</dbReference>
<proteinExistence type="inferred from homology"/>
<comment type="similarity">
    <text evidence="4">Belongs to the methyl-accepting chemotaxis (MCP) protein family.</text>
</comment>
<dbReference type="InterPro" id="IPR004089">
    <property type="entry name" value="MCPsignal_dom"/>
</dbReference>
<dbReference type="PANTHER" id="PTHR32089">
    <property type="entry name" value="METHYL-ACCEPTING CHEMOTAXIS PROTEIN MCPB"/>
    <property type="match status" value="1"/>
</dbReference>
<dbReference type="EMBL" id="JBHSQI010000002">
    <property type="protein sequence ID" value="MFC6152729.1"/>
    <property type="molecule type" value="Genomic_DNA"/>
</dbReference>
<dbReference type="Gene3D" id="1.10.287.950">
    <property type="entry name" value="Methyl-accepting chemotaxis protein"/>
    <property type="match status" value="1"/>
</dbReference>
<feature type="domain" description="Methyl-accepting transducer" evidence="7">
    <location>
        <begin position="287"/>
        <end position="509"/>
    </location>
</feature>
<evidence type="ECO:0000259" key="8">
    <source>
        <dbReference type="PROSITE" id="PS50885"/>
    </source>
</evidence>
<evidence type="ECO:0000313" key="10">
    <source>
        <dbReference type="Proteomes" id="UP001596098"/>
    </source>
</evidence>
<feature type="transmembrane region" description="Helical" evidence="6">
    <location>
        <begin position="202"/>
        <end position="222"/>
    </location>
</feature>
<dbReference type="Pfam" id="PF00672">
    <property type="entry name" value="HAMP"/>
    <property type="match status" value="1"/>
</dbReference>
<comment type="caution">
    <text evidence="9">The sequence shown here is derived from an EMBL/GenBank/DDBJ whole genome shotgun (WGS) entry which is preliminary data.</text>
</comment>
<accession>A0ABW1QVX0</accession>
<organism evidence="9 10">
    <name type="scientific">Nocardioides yefusunii</name>
    <dbReference type="NCBI Taxonomy" id="2500546"/>
    <lineage>
        <taxon>Bacteria</taxon>
        <taxon>Bacillati</taxon>
        <taxon>Actinomycetota</taxon>
        <taxon>Actinomycetes</taxon>
        <taxon>Propionibacteriales</taxon>
        <taxon>Nocardioidaceae</taxon>
        <taxon>Nocardioides</taxon>
    </lineage>
</organism>
<dbReference type="Proteomes" id="UP001596098">
    <property type="component" value="Unassembled WGS sequence"/>
</dbReference>
<dbReference type="SMART" id="SM00304">
    <property type="entry name" value="HAMP"/>
    <property type="match status" value="1"/>
</dbReference>
<keyword evidence="6" id="KW-0472">Membrane</keyword>
<dbReference type="CDD" id="cd06225">
    <property type="entry name" value="HAMP"/>
    <property type="match status" value="1"/>
</dbReference>
<keyword evidence="2 6" id="KW-1133">Transmembrane helix</keyword>
<dbReference type="PROSITE" id="PS50885">
    <property type="entry name" value="HAMP"/>
    <property type="match status" value="1"/>
</dbReference>
<evidence type="ECO:0000256" key="2">
    <source>
        <dbReference type="ARBA" id="ARBA00022989"/>
    </source>
</evidence>
<dbReference type="RefSeq" id="WP_128219623.1">
    <property type="nucleotide sequence ID" value="NZ_CP034929.1"/>
</dbReference>
<name>A0ABW1QVX0_9ACTN</name>
<dbReference type="SMART" id="SM00283">
    <property type="entry name" value="MA"/>
    <property type="match status" value="1"/>
</dbReference>
<dbReference type="PANTHER" id="PTHR32089:SF112">
    <property type="entry name" value="LYSOZYME-LIKE PROTEIN-RELATED"/>
    <property type="match status" value="1"/>
</dbReference>
<evidence type="ECO:0000256" key="4">
    <source>
        <dbReference type="ARBA" id="ARBA00029447"/>
    </source>
</evidence>
<dbReference type="Pfam" id="PF00015">
    <property type="entry name" value="MCPsignal"/>
    <property type="match status" value="1"/>
</dbReference>
<evidence type="ECO:0000259" key="7">
    <source>
        <dbReference type="PROSITE" id="PS50111"/>
    </source>
</evidence>
<sequence length="539" mass="55830">MRTLFRNLPIGRRLALAFGLLSVLLAVVAGSGVYAVHDQVTVRADQERLATARDEVQELRYLANDAISWEAFIYAEASATSPEAALVADNAAGLVETREAATALLDAFHAGALVDSERTILDRIRTDWSSFFDATDVWTADLARATSPEDMHDAFLVLNEGKIGQLWETLLDDTATLAASIEVRTLALAAEADSRAVMARRMIVALACVVVGLSVALGVAAARSIVRPVGRVVDALDRLAEGDLTASPDVHQRDEIGHLATSFDTTTASLRRIVATMATSADTVAANAAHISATTANVAASASGTADDATGASTAAVAVSRNVATLAAGSEQMGASIQEIARSAQDAADVAAEAVRGAEATAVSVDRLGVSSQEIGEVVAVISSIAAQTNLLALNATIEAARAGEAGKGFAVVASEVKELAQETARATEEITRRVTAIQTDATGAATAIEQIGVVIARISDSQIAIAAAVEEQTLTTREMTRNVTDAASGAEEIASLVDKVAGDASGAAEHLRGNHTAVAELTEMSAQLQELVATFRHE</sequence>
<evidence type="ECO:0000256" key="3">
    <source>
        <dbReference type="ARBA" id="ARBA00023224"/>
    </source>
</evidence>
<reference evidence="10" key="1">
    <citation type="journal article" date="2019" name="Int. J. Syst. Evol. Microbiol.">
        <title>The Global Catalogue of Microorganisms (GCM) 10K type strain sequencing project: providing services to taxonomists for standard genome sequencing and annotation.</title>
        <authorList>
            <consortium name="The Broad Institute Genomics Platform"/>
            <consortium name="The Broad Institute Genome Sequencing Center for Infectious Disease"/>
            <person name="Wu L."/>
            <person name="Ma J."/>
        </authorList>
    </citation>
    <scope>NUCLEOTIDE SEQUENCE [LARGE SCALE GENOMIC DNA]</scope>
    <source>
        <strain evidence="10">DFY28</strain>
    </source>
</reference>
<keyword evidence="3 5" id="KW-0807">Transducer</keyword>